<dbReference type="STRING" id="1802435.A2114_00605"/>
<dbReference type="InterPro" id="IPR011108">
    <property type="entry name" value="RMMBL"/>
</dbReference>
<accession>A0A1G2QAL6</accession>
<keyword evidence="1" id="KW-0378">Hydrolase</keyword>
<evidence type="ECO:0000313" key="5">
    <source>
        <dbReference type="Proteomes" id="UP000176494"/>
    </source>
</evidence>
<dbReference type="Pfam" id="PF16661">
    <property type="entry name" value="Lactamase_B_6"/>
    <property type="match status" value="1"/>
</dbReference>
<dbReference type="PANTHER" id="PTHR11203:SF37">
    <property type="entry name" value="INTEGRATOR COMPLEX SUBUNIT 11"/>
    <property type="match status" value="1"/>
</dbReference>
<dbReference type="Proteomes" id="UP000176494">
    <property type="component" value="Unassembled WGS sequence"/>
</dbReference>
<comment type="caution">
    <text evidence="4">The sequence shown here is derived from an EMBL/GenBank/DDBJ whole genome shotgun (WGS) entry which is preliminary data.</text>
</comment>
<dbReference type="Pfam" id="PF10996">
    <property type="entry name" value="Beta-Casp"/>
    <property type="match status" value="1"/>
</dbReference>
<dbReference type="InterPro" id="IPR036866">
    <property type="entry name" value="RibonucZ/Hydroxyglut_hydro"/>
</dbReference>
<dbReference type="SMART" id="SM00849">
    <property type="entry name" value="Lactamase_B"/>
    <property type="match status" value="1"/>
</dbReference>
<dbReference type="SMART" id="SM01027">
    <property type="entry name" value="Beta-Casp"/>
    <property type="match status" value="1"/>
</dbReference>
<protein>
    <recommendedName>
        <fullName evidence="6">MBL fold hydrolase</fullName>
    </recommendedName>
</protein>
<evidence type="ECO:0000259" key="2">
    <source>
        <dbReference type="SMART" id="SM00849"/>
    </source>
</evidence>
<evidence type="ECO:0000256" key="1">
    <source>
        <dbReference type="ARBA" id="ARBA00022801"/>
    </source>
</evidence>
<dbReference type="Gene3D" id="3.40.50.10890">
    <property type="match status" value="1"/>
</dbReference>
<organism evidence="4 5">
    <name type="scientific">Candidatus Vogelbacteria bacterium GWA1_51_14</name>
    <dbReference type="NCBI Taxonomy" id="1802435"/>
    <lineage>
        <taxon>Bacteria</taxon>
        <taxon>Candidatus Vogeliibacteriota</taxon>
    </lineage>
</organism>
<gene>
    <name evidence="4" type="ORF">A2114_00605</name>
</gene>
<dbReference type="CDD" id="cd16295">
    <property type="entry name" value="TTHA0252-CPSF-like_MBL-fold"/>
    <property type="match status" value="1"/>
</dbReference>
<evidence type="ECO:0000259" key="3">
    <source>
        <dbReference type="SMART" id="SM01027"/>
    </source>
</evidence>
<dbReference type="EMBL" id="MHTG01000010">
    <property type="protein sequence ID" value="OHA57616.1"/>
    <property type="molecule type" value="Genomic_DNA"/>
</dbReference>
<dbReference type="SUPFAM" id="SSF56281">
    <property type="entry name" value="Metallo-hydrolase/oxidoreductase"/>
    <property type="match status" value="1"/>
</dbReference>
<dbReference type="Pfam" id="PF07521">
    <property type="entry name" value="RMMBL"/>
    <property type="match status" value="1"/>
</dbReference>
<dbReference type="AlphaFoldDB" id="A0A1G2QAL6"/>
<dbReference type="Gene3D" id="3.60.15.10">
    <property type="entry name" value="Ribonuclease Z/Hydroxyacylglutathione hydrolase-like"/>
    <property type="match status" value="1"/>
</dbReference>
<evidence type="ECO:0008006" key="6">
    <source>
        <dbReference type="Google" id="ProtNLM"/>
    </source>
</evidence>
<dbReference type="GO" id="GO:0004521">
    <property type="term" value="F:RNA endonuclease activity"/>
    <property type="evidence" value="ECO:0007669"/>
    <property type="project" value="TreeGrafter"/>
</dbReference>
<sequence length="462" mass="50846">MANEKPRLKITFAGGAGSVTGANFLLETLTGQDDVKVLIDCGLFQGDVENEQKNELAFPYDPTIINALLVTHGHLDHIGRIPVLVKQGFTGPIYSTPPTKDIADLSFHDSVGIMTKEQRGYSDQELPFDAGDVKAALRQWQTAPYHKPITIGPLTIVFRDAGHILGSAMIELMLDGRKIVFTGDLGNSPTPLLPDTERVTDADYLVMESVYGDRNHEDRGDRRDHLEDVIEETMRAGGTLVIPAFSIERTQEILYEVEQMMENSRIPLVPVFIDSPLAIAITKLYKQYSDYLNEKVRHEIKDGDVLFGFPQLKLTTSTEESKAILKSAPRKIIIAGSGMSTGGRVIHHEKAYLPDAKSTLLLIGYQSVGTLGRVIQDGAKLVKILGSEVPIRARVVNIRGYSAHKDSDGLLDFVAASARTLKLVLVAMGEPKSALFLVQRIRDYFGLNARAPEAGEEVILSW</sequence>
<name>A0A1G2QAL6_9BACT</name>
<reference evidence="4 5" key="1">
    <citation type="journal article" date="2016" name="Nat. Commun.">
        <title>Thousands of microbial genomes shed light on interconnected biogeochemical processes in an aquifer system.</title>
        <authorList>
            <person name="Anantharaman K."/>
            <person name="Brown C.T."/>
            <person name="Hug L.A."/>
            <person name="Sharon I."/>
            <person name="Castelle C.J."/>
            <person name="Probst A.J."/>
            <person name="Thomas B.C."/>
            <person name="Singh A."/>
            <person name="Wilkins M.J."/>
            <person name="Karaoz U."/>
            <person name="Brodie E.L."/>
            <person name="Williams K.H."/>
            <person name="Hubbard S.S."/>
            <person name="Banfield J.F."/>
        </authorList>
    </citation>
    <scope>NUCLEOTIDE SEQUENCE [LARGE SCALE GENOMIC DNA]</scope>
</reference>
<dbReference type="GO" id="GO:0016787">
    <property type="term" value="F:hydrolase activity"/>
    <property type="evidence" value="ECO:0007669"/>
    <property type="project" value="UniProtKB-KW"/>
</dbReference>
<dbReference type="InterPro" id="IPR022712">
    <property type="entry name" value="Beta_Casp"/>
</dbReference>
<evidence type="ECO:0000313" key="4">
    <source>
        <dbReference type="EMBL" id="OHA57616.1"/>
    </source>
</evidence>
<feature type="domain" description="Beta-Casp" evidence="3">
    <location>
        <begin position="250"/>
        <end position="375"/>
    </location>
</feature>
<proteinExistence type="predicted"/>
<dbReference type="PANTHER" id="PTHR11203">
    <property type="entry name" value="CLEAVAGE AND POLYADENYLATION SPECIFICITY FACTOR FAMILY MEMBER"/>
    <property type="match status" value="1"/>
</dbReference>
<feature type="domain" description="Metallo-beta-lactamase" evidence="2">
    <location>
        <begin position="20"/>
        <end position="214"/>
    </location>
</feature>
<dbReference type="InterPro" id="IPR050698">
    <property type="entry name" value="MBL"/>
</dbReference>
<dbReference type="InterPro" id="IPR001279">
    <property type="entry name" value="Metallo-B-lactamas"/>
</dbReference>